<dbReference type="GO" id="GO:0016740">
    <property type="term" value="F:transferase activity"/>
    <property type="evidence" value="ECO:0007669"/>
    <property type="project" value="UniProtKB-KW"/>
</dbReference>
<dbReference type="Pfam" id="PF21010">
    <property type="entry name" value="HA2_C"/>
    <property type="match status" value="1"/>
</dbReference>
<feature type="domain" description="Helicase C-terminal" evidence="16">
    <location>
        <begin position="466"/>
        <end position="635"/>
    </location>
</feature>
<keyword evidence="8" id="KW-0833">Ubl conjugation pathway</keyword>
<keyword evidence="6" id="KW-0547">Nucleotide-binding</keyword>
<evidence type="ECO:0000313" key="19">
    <source>
        <dbReference type="Proteomes" id="UP000243975"/>
    </source>
</evidence>
<dbReference type="SMART" id="SM00847">
    <property type="entry name" value="HA2"/>
    <property type="match status" value="1"/>
</dbReference>
<dbReference type="InterPro" id="IPR002464">
    <property type="entry name" value="DNA/RNA_helicase_DEAH_CS"/>
</dbReference>
<dbReference type="Pfam" id="PF24637">
    <property type="entry name" value="RRM_DEAH11"/>
    <property type="match status" value="1"/>
</dbReference>
<comment type="catalytic activity">
    <reaction evidence="13">
        <text>ATP + H2O = ADP + phosphate + H(+)</text>
        <dbReference type="Rhea" id="RHEA:13065"/>
        <dbReference type="ChEBI" id="CHEBI:15377"/>
        <dbReference type="ChEBI" id="CHEBI:15378"/>
        <dbReference type="ChEBI" id="CHEBI:30616"/>
        <dbReference type="ChEBI" id="CHEBI:43474"/>
        <dbReference type="ChEBI" id="CHEBI:456216"/>
        <dbReference type="EC" id="3.6.4.13"/>
    </reaction>
</comment>
<dbReference type="InterPro" id="IPR056246">
    <property type="entry name" value="KH_DEAH11/12_1st"/>
</dbReference>
<dbReference type="InterPro" id="IPR056244">
    <property type="entry name" value="RRM_DEAH11/12"/>
</dbReference>
<dbReference type="InterPro" id="IPR056245">
    <property type="entry name" value="KH_DEAH11/12"/>
</dbReference>
<dbReference type="GO" id="GO:0005524">
    <property type="term" value="F:ATP binding"/>
    <property type="evidence" value="ECO:0007669"/>
    <property type="project" value="UniProtKB-KW"/>
</dbReference>
<reference evidence="18 19" key="1">
    <citation type="journal article" date="2016" name="Sci. Rep.">
        <title>The genome sequence of the outbreeding globe artichoke constructed de novo incorporating a phase-aware low-pass sequencing strategy of F1 progeny.</title>
        <authorList>
            <person name="Scaglione D."/>
            <person name="Reyes-Chin-Wo S."/>
            <person name="Acquadro A."/>
            <person name="Froenicke L."/>
            <person name="Portis E."/>
            <person name="Beitel C."/>
            <person name="Tirone M."/>
            <person name="Mauro R."/>
            <person name="Lo Monaco A."/>
            <person name="Mauromicale G."/>
            <person name="Faccioli P."/>
            <person name="Cattivelli L."/>
            <person name="Rieseberg L."/>
            <person name="Michelmore R."/>
            <person name="Lanteri S."/>
        </authorList>
    </citation>
    <scope>NUCLEOTIDE SEQUENCE [LARGE SCALE GENOMIC DNA]</scope>
    <source>
        <strain evidence="18">2C</strain>
    </source>
</reference>
<dbReference type="Gramene" id="KVI03126">
    <property type="protein sequence ID" value="KVI03126"/>
    <property type="gene ID" value="Ccrd_018580"/>
</dbReference>
<dbReference type="GO" id="GO:0008270">
    <property type="term" value="F:zinc ion binding"/>
    <property type="evidence" value="ECO:0007669"/>
    <property type="project" value="UniProtKB-KW"/>
</dbReference>
<keyword evidence="4" id="KW-0479">Metal-binding</keyword>
<organism evidence="18 19">
    <name type="scientific">Cynara cardunculus var. scolymus</name>
    <name type="common">Globe artichoke</name>
    <name type="synonym">Cynara scolymus</name>
    <dbReference type="NCBI Taxonomy" id="59895"/>
    <lineage>
        <taxon>Eukaryota</taxon>
        <taxon>Viridiplantae</taxon>
        <taxon>Streptophyta</taxon>
        <taxon>Embryophyta</taxon>
        <taxon>Tracheophyta</taxon>
        <taxon>Spermatophyta</taxon>
        <taxon>Magnoliopsida</taxon>
        <taxon>eudicotyledons</taxon>
        <taxon>Gunneridae</taxon>
        <taxon>Pentapetalae</taxon>
        <taxon>asterids</taxon>
        <taxon>campanulids</taxon>
        <taxon>Asterales</taxon>
        <taxon>Asteraceae</taxon>
        <taxon>Carduoideae</taxon>
        <taxon>Cardueae</taxon>
        <taxon>Carduinae</taxon>
        <taxon>Cynara</taxon>
    </lineage>
</organism>
<evidence type="ECO:0000256" key="14">
    <source>
        <dbReference type="SAM" id="MobiDB-lite"/>
    </source>
</evidence>
<evidence type="ECO:0000256" key="1">
    <source>
        <dbReference type="ARBA" id="ARBA00008792"/>
    </source>
</evidence>
<dbReference type="PROSITE" id="PS00518">
    <property type="entry name" value="ZF_RING_1"/>
    <property type="match status" value="1"/>
</dbReference>
<dbReference type="InterPro" id="IPR011709">
    <property type="entry name" value="DEAD-box_helicase_OB_fold"/>
</dbReference>
<dbReference type="GO" id="GO:0016787">
    <property type="term" value="F:hydrolase activity"/>
    <property type="evidence" value="ECO:0007669"/>
    <property type="project" value="UniProtKB-KW"/>
</dbReference>
<dbReference type="SUPFAM" id="SSF52540">
    <property type="entry name" value="P-loop containing nucleoside triphosphate hydrolases"/>
    <property type="match status" value="1"/>
</dbReference>
<protein>
    <recommendedName>
        <fullName evidence="2">RNA helicase</fullName>
        <ecNumber evidence="2">3.6.4.13</ecNumber>
    </recommendedName>
</protein>
<proteinExistence type="inferred from homology"/>
<dbReference type="InterPro" id="IPR044066">
    <property type="entry name" value="TRIAD_supradom"/>
</dbReference>
<dbReference type="Pfam" id="PF07717">
    <property type="entry name" value="OB_NTP_bind"/>
    <property type="match status" value="1"/>
</dbReference>
<name>A0A103Y600_CYNCS</name>
<dbReference type="CDD" id="cd20335">
    <property type="entry name" value="BRcat_RBR"/>
    <property type="match status" value="1"/>
</dbReference>
<dbReference type="InterPro" id="IPR056248">
    <property type="entry name" value="RBD_DEAH11/12"/>
</dbReference>
<dbReference type="CDD" id="cd18791">
    <property type="entry name" value="SF2_C_RHA"/>
    <property type="match status" value="1"/>
</dbReference>
<dbReference type="Proteomes" id="UP000243975">
    <property type="component" value="Unassembled WGS sequence"/>
</dbReference>
<dbReference type="SMART" id="SM00647">
    <property type="entry name" value="IBR"/>
    <property type="match status" value="2"/>
</dbReference>
<dbReference type="Pfam" id="PF00271">
    <property type="entry name" value="Helicase_C"/>
    <property type="match status" value="1"/>
</dbReference>
<dbReference type="Pfam" id="PF24471">
    <property type="entry name" value="KH_DEAH11"/>
    <property type="match status" value="1"/>
</dbReference>
<dbReference type="Gene3D" id="3.30.40.10">
    <property type="entry name" value="Zinc/RING finger domain, C3HC4 (zinc finger)"/>
    <property type="match status" value="1"/>
</dbReference>
<dbReference type="InterPro" id="IPR056247">
    <property type="entry name" value="KH_DEAH11/12_2nd"/>
</dbReference>
<keyword evidence="19" id="KW-1185">Reference proteome</keyword>
<dbReference type="PROSITE" id="PS51194">
    <property type="entry name" value="HELICASE_CTER"/>
    <property type="match status" value="1"/>
</dbReference>
<dbReference type="STRING" id="59895.A0A103Y600"/>
<dbReference type="SMART" id="SM00490">
    <property type="entry name" value="HELICc"/>
    <property type="match status" value="1"/>
</dbReference>
<dbReference type="PROSITE" id="PS51192">
    <property type="entry name" value="HELICASE_ATP_BIND_1"/>
    <property type="match status" value="1"/>
</dbReference>
<evidence type="ECO:0000259" key="17">
    <source>
        <dbReference type="PROSITE" id="PS51873"/>
    </source>
</evidence>
<keyword evidence="5" id="KW-0677">Repeat</keyword>
<keyword evidence="12" id="KW-0067">ATP-binding</keyword>
<dbReference type="Gene3D" id="1.20.120.1750">
    <property type="match status" value="1"/>
</dbReference>
<dbReference type="PANTHER" id="PTHR18934:SF81">
    <property type="entry name" value="ATP-DEPENDENT RNA HELICASE DEAH11, CHLOROPLASTIC-RELATED"/>
    <property type="match status" value="1"/>
</dbReference>
<evidence type="ECO:0000256" key="13">
    <source>
        <dbReference type="ARBA" id="ARBA00047984"/>
    </source>
</evidence>
<evidence type="ECO:0000259" key="16">
    <source>
        <dbReference type="PROSITE" id="PS51194"/>
    </source>
</evidence>
<feature type="domain" description="Helicase ATP-binding" evidence="15">
    <location>
        <begin position="275"/>
        <end position="439"/>
    </location>
</feature>
<dbReference type="InterPro" id="IPR007502">
    <property type="entry name" value="Helicase-assoc_dom"/>
</dbReference>
<dbReference type="Gene3D" id="1.20.120.1080">
    <property type="match status" value="1"/>
</dbReference>
<dbReference type="OMA" id="VEICNKC"/>
<dbReference type="EMBL" id="LEKV01002519">
    <property type="protein sequence ID" value="KVI03126.1"/>
    <property type="molecule type" value="Genomic_DNA"/>
</dbReference>
<dbReference type="FunFam" id="3.40.50.300:FF:001279">
    <property type="entry name" value="ATP-dependent RNA helicase DEAH12 chloroplastic"/>
    <property type="match status" value="1"/>
</dbReference>
<dbReference type="InterPro" id="IPR014001">
    <property type="entry name" value="Helicase_ATP-bd"/>
</dbReference>
<dbReference type="CDD" id="cd22585">
    <property type="entry name" value="Rcat_RBR_DEAH12-like"/>
    <property type="match status" value="1"/>
</dbReference>
<dbReference type="Gene3D" id="3.40.50.300">
    <property type="entry name" value="P-loop containing nucleotide triphosphate hydrolases"/>
    <property type="match status" value="2"/>
</dbReference>
<dbReference type="FunFam" id="1.20.120.1750:FF:000020">
    <property type="entry name" value="ATP-dependent RNA helicase DEAH12 chloroplastic"/>
    <property type="match status" value="1"/>
</dbReference>
<keyword evidence="11" id="KW-0862">Zinc</keyword>
<dbReference type="GO" id="GO:0003724">
    <property type="term" value="F:RNA helicase activity"/>
    <property type="evidence" value="ECO:0007669"/>
    <property type="project" value="UniProtKB-EC"/>
</dbReference>
<evidence type="ECO:0000256" key="3">
    <source>
        <dbReference type="ARBA" id="ARBA00022679"/>
    </source>
</evidence>
<evidence type="ECO:0000256" key="12">
    <source>
        <dbReference type="ARBA" id="ARBA00022840"/>
    </source>
</evidence>
<dbReference type="CDD" id="cd17917">
    <property type="entry name" value="DEXHc_RHA-like"/>
    <property type="match status" value="1"/>
</dbReference>
<dbReference type="InterPro" id="IPR017907">
    <property type="entry name" value="Znf_RING_CS"/>
</dbReference>
<evidence type="ECO:0000259" key="15">
    <source>
        <dbReference type="PROSITE" id="PS51192"/>
    </source>
</evidence>
<dbReference type="Pfam" id="PF01485">
    <property type="entry name" value="IBR"/>
    <property type="match status" value="1"/>
</dbReference>
<keyword evidence="7" id="KW-0863">Zinc-finger</keyword>
<dbReference type="InterPro" id="IPR011545">
    <property type="entry name" value="DEAD/DEAH_box_helicase_dom"/>
</dbReference>
<evidence type="ECO:0000256" key="11">
    <source>
        <dbReference type="ARBA" id="ARBA00022833"/>
    </source>
</evidence>
<evidence type="ECO:0000256" key="7">
    <source>
        <dbReference type="ARBA" id="ARBA00022771"/>
    </source>
</evidence>
<evidence type="ECO:0000256" key="6">
    <source>
        <dbReference type="ARBA" id="ARBA00022741"/>
    </source>
</evidence>
<accession>A0A103Y600</accession>
<comment type="caution">
    <text evidence="18">The sequence shown here is derived from an EMBL/GenBank/DDBJ whole genome shotgun (WGS) entry which is preliminary data.</text>
</comment>
<dbReference type="PANTHER" id="PTHR18934">
    <property type="entry name" value="ATP-DEPENDENT RNA HELICASE"/>
    <property type="match status" value="1"/>
</dbReference>
<dbReference type="FunFam" id="1.20.120.1080:FF:000033">
    <property type="entry name" value="RBR-type E3 ubiquitin transferase"/>
    <property type="match status" value="1"/>
</dbReference>
<dbReference type="InterPro" id="IPR035979">
    <property type="entry name" value="RBD_domain_sf"/>
</dbReference>
<feature type="domain" description="RING-type" evidence="17">
    <location>
        <begin position="1486"/>
        <end position="1699"/>
    </location>
</feature>
<dbReference type="Pfam" id="PF24638">
    <property type="entry name" value="KH_DEAH11_1st"/>
    <property type="match status" value="1"/>
</dbReference>
<evidence type="ECO:0000256" key="9">
    <source>
        <dbReference type="ARBA" id="ARBA00022801"/>
    </source>
</evidence>
<evidence type="ECO:0000256" key="10">
    <source>
        <dbReference type="ARBA" id="ARBA00022806"/>
    </source>
</evidence>
<dbReference type="SUPFAM" id="SSF57850">
    <property type="entry name" value="RING/U-box"/>
    <property type="match status" value="3"/>
</dbReference>
<dbReference type="SUPFAM" id="SSF54928">
    <property type="entry name" value="RNA-binding domain, RBD"/>
    <property type="match status" value="1"/>
</dbReference>
<evidence type="ECO:0000256" key="4">
    <source>
        <dbReference type="ARBA" id="ARBA00022723"/>
    </source>
</evidence>
<dbReference type="InterPro" id="IPR027417">
    <property type="entry name" value="P-loop_NTPase"/>
</dbReference>
<evidence type="ECO:0000313" key="18">
    <source>
        <dbReference type="EMBL" id="KVI03126.1"/>
    </source>
</evidence>
<keyword evidence="3" id="KW-0808">Transferase</keyword>
<dbReference type="Pfam" id="PF26200">
    <property type="entry name" value="Rcat_RNF216"/>
    <property type="match status" value="1"/>
</dbReference>
<dbReference type="FunFam" id="3.40.50.300:FF:002114">
    <property type="entry name" value="ATP-dependent RNA helicase DEAH12 chloroplastic"/>
    <property type="match status" value="1"/>
</dbReference>
<dbReference type="InterPro" id="IPR002867">
    <property type="entry name" value="IBR_dom"/>
</dbReference>
<evidence type="ECO:0000256" key="2">
    <source>
        <dbReference type="ARBA" id="ARBA00012552"/>
    </source>
</evidence>
<comment type="similarity">
    <text evidence="1">Belongs to the DEAD box helicase family. DEAH subfamily.</text>
</comment>
<evidence type="ECO:0000256" key="8">
    <source>
        <dbReference type="ARBA" id="ARBA00022786"/>
    </source>
</evidence>
<evidence type="ECO:0000256" key="5">
    <source>
        <dbReference type="ARBA" id="ARBA00022737"/>
    </source>
</evidence>
<keyword evidence="10 18" id="KW-0347">Helicase</keyword>
<dbReference type="Pfam" id="PF00270">
    <property type="entry name" value="DEAD"/>
    <property type="match status" value="1"/>
</dbReference>
<feature type="region of interest" description="Disordered" evidence="14">
    <location>
        <begin position="26"/>
        <end position="46"/>
    </location>
</feature>
<dbReference type="Pfam" id="PF24641">
    <property type="entry name" value="KH_DEAH11_2nd"/>
    <property type="match status" value="1"/>
</dbReference>
<dbReference type="EC" id="3.6.4.13" evidence="2"/>
<dbReference type="PROSITE" id="PS00690">
    <property type="entry name" value="DEAH_ATP_HELICASE"/>
    <property type="match status" value="1"/>
</dbReference>
<dbReference type="InterPro" id="IPR013083">
    <property type="entry name" value="Znf_RING/FYVE/PHD"/>
</dbReference>
<dbReference type="GO" id="GO:0003723">
    <property type="term" value="F:RNA binding"/>
    <property type="evidence" value="ECO:0007669"/>
    <property type="project" value="TreeGrafter"/>
</dbReference>
<dbReference type="PROSITE" id="PS51873">
    <property type="entry name" value="TRIAD"/>
    <property type="match status" value="1"/>
</dbReference>
<keyword evidence="9" id="KW-0378">Hydrolase</keyword>
<dbReference type="InterPro" id="IPR001650">
    <property type="entry name" value="Helicase_C-like"/>
</dbReference>
<sequence>MSSDQLSPMYRNRASFGMKHRFFDQPHHHRRRDRPQGSPLSCTSTTHRRPNFVIELRAQNKDHNSYNRHEIVSLMGIFKCGPDDFFIYEKGEVAARFFYQQWSNALETVVYLWDVLLNGGLSFTPRLVRNLNVPSDTDELYSRLRVLFSDRIREFMKGELVIKWERKLEEVTNEIAKLDVLLKKPKRVSIHSELYKKKEGHVRERTLIDRRIREFKTGMECILDYVNGKVFDTCVVKVLMLKDNLDWSKIYWLMKRECRRLDDGLPIYADRKDILWQIYRQQIMVLIGETGSGKSTQLVQFLTDSGVAANKSIVCTQPRKLAAMSLANRVQEESRGCCQDNSVICSSTYSSFQPFNSKVVYMTDHCLLQHYMNDTNFSWISCIIVDEAHERSLNTDLLLALVKKLLHRRSDLKLIIMSATADAEQLAKYFDGCGTYHVVGRTFPVDIRYDPGISDASCDSRFVAPYVTDLMRRVGEIHRMEGEGTILAFLTSQMEVEWACEQFKAPSAIALPLHGKLSHEEQYRVYLNYPEKRKVIFSTNLAETSLTIPGVKFVVDSGMVKESRFEPSTGMNVLRICRISKSSANQRAGRAGRTEPGKCYRLYGESDFRSMPAHQEPEIRRVNLGIAVLRILALGIHDIEGFDFIDAPSNSAIQTAIRSLIQLGAVKLENGVYKLTKDGRNMVKLAIEPRLGKMILKSFENRLGREGVVLAAVMANSSSIFCRVGKEEDKQKSDCLKVQFCHRNGDLFTLLAVYRKWEQVPSDKRNQWCWDNSINAKSMRRCQEAVHEMESCLEHELNIIIPTYWHWTPEVYAESDKILKNVILSALAENVAMYTGNDSLGYEVASTGSCVQLHPACSLLIFGERPSWVVFGEIIAMPNQYLVCVTSIDFESLHTLSPLPFDISQINSRKLQSKVLTGFGSTLLKKFCGKSNSGMKQLLSHIKDAIKDNRIGLEVSFDHNEKCLYPDRHTLPPVALVGAGAEIKHLELERRCLTVDIFLNGPNDVEEKELLSFLENHTAGNICGFHKFGGTSQDTDKNEKWGRVTFLTSDAAERATKLSQFDFKGASLRVVPSRNTFGGESKFSSFPAVKAKVSWPRRPNRGYAFVKCGSGDDALAMVKDFSDVVIGGKPIRCKQSMKDVDSVMLTGIDLDIFETELFDALSSLTSRKIVDVSLPRGNAAEQPSVINLEEALLREISSFMPGGNSKNECVRVHIFPPEKFDYLMKAEISFDGSLHLEAARALEQIDGKTLPGCLAWQKIKCQQQFHSSVFCPAPVYMVIKEQLHSLLRNLKLRKVAEFFFERNENGSVRVKISAKATKIMAESRRPLEQLMNGRTIIDARLTPPVLQLTFSREGFSVQKSIQRETGTFFLFDRHNHSFRVFGPLNKLDIAHQRLVQSLVALYESKQLDVHLRGATFPPDLMKKVVEKFGPNLHGLKERFPGSEFTLNTRHHIIAIRGSKELKQNVEEMINEIAKSSAYPSKKVEGQTASCPICLCDVEDGYTLEGCNHEFCRMCLVDQCESAIKSHDGFPMRCAHEGCNAMILLVDLKSLLLAEKMDELFKASLGHFVGCSGGKYRFCPSPDCPSIYAVAEDGDSGRPFTCGACSVETCTRCHLEYHPFLTCERYMEFKRDPDSSLKEWMKGKEEVKKCPVCGWTIEKFDGCNHVECRCGRHICWVCLEHYKSSEECYGHLRNIHGAIV</sequence>
<dbReference type="SMART" id="SM00487">
    <property type="entry name" value="DEXDc"/>
    <property type="match status" value="1"/>
</dbReference>
<gene>
    <name evidence="18" type="ORF">Ccrd_018580</name>
</gene>
<dbReference type="Pfam" id="PF24475">
    <property type="entry name" value="RBD_DEAH11"/>
    <property type="match status" value="1"/>
</dbReference>